<evidence type="ECO:0000313" key="2">
    <source>
        <dbReference type="Proteomes" id="UP000317043"/>
    </source>
</evidence>
<dbReference type="EMBL" id="VFOW01000001">
    <property type="protein sequence ID" value="TQL75722.1"/>
    <property type="molecule type" value="Genomic_DNA"/>
</dbReference>
<gene>
    <name evidence="1" type="ORF">FB566_1234</name>
</gene>
<dbReference type="OrthoDB" id="3687960at2"/>
<reference evidence="1 2" key="1">
    <citation type="submission" date="2019-06" db="EMBL/GenBank/DDBJ databases">
        <title>Sequencing the genomes of 1000 actinobacteria strains.</title>
        <authorList>
            <person name="Klenk H.-P."/>
        </authorList>
    </citation>
    <scope>NUCLEOTIDE SEQUENCE [LARGE SCALE GENOMIC DNA]</scope>
    <source>
        <strain evidence="1 2">DSM 45928</strain>
    </source>
</reference>
<dbReference type="InterPro" id="IPR016181">
    <property type="entry name" value="Acyl_CoA_acyltransferase"/>
</dbReference>
<dbReference type="Proteomes" id="UP000317043">
    <property type="component" value="Unassembled WGS sequence"/>
</dbReference>
<sequence>MKVELFDPRVDPLPPEWEKLRGSANLSAAWSAEALTALSWGSARTVYLGVAFQDDEPVGLFTGEFGPYAPRKPRYSTPGKPATGFYLCRMLAGFSQGMAFHDELGWSDRRAACRALEKALRLRLGLRCFGIIYGNVTDETVGLVDGWLRLRRPVSPNIVLRNEWSTMDEYLEGLPRTRRRTFSRIYRDVNESDEVTLLSPVDRIDPEQASRLDVLTRTKYLEPGENLFPLPHAYFEQLNNTAGVRYFAHQSSETGMLESFDLTFDQDGVLTTTVTGSRESRLSQRLHLYHDLYLREISYLIEHRLHTVEFGKGLFDLKSRFGCVRVPQYAVAAAF</sequence>
<keyword evidence="2" id="KW-1185">Reference proteome</keyword>
<comment type="caution">
    <text evidence="1">The sequence shown here is derived from an EMBL/GenBank/DDBJ whole genome shotgun (WGS) entry which is preliminary data.</text>
</comment>
<organism evidence="1 2">
    <name type="scientific">Stackebrandtia endophytica</name>
    <dbReference type="NCBI Taxonomy" id="1496996"/>
    <lineage>
        <taxon>Bacteria</taxon>
        <taxon>Bacillati</taxon>
        <taxon>Actinomycetota</taxon>
        <taxon>Actinomycetes</taxon>
        <taxon>Glycomycetales</taxon>
        <taxon>Glycomycetaceae</taxon>
        <taxon>Stackebrandtia</taxon>
    </lineage>
</organism>
<name>A0A543AT13_9ACTN</name>
<accession>A0A543AT13</accession>
<dbReference type="InParanoid" id="A0A543AT13"/>
<dbReference type="RefSeq" id="WP_142036029.1">
    <property type="nucleotide sequence ID" value="NZ_JBHTGS010000001.1"/>
</dbReference>
<proteinExistence type="predicted"/>
<dbReference type="AlphaFoldDB" id="A0A543AT13"/>
<protein>
    <recommendedName>
        <fullName evidence="3">BioF2-like acetyltransferase domain-containing protein</fullName>
    </recommendedName>
</protein>
<evidence type="ECO:0000313" key="1">
    <source>
        <dbReference type="EMBL" id="TQL75722.1"/>
    </source>
</evidence>
<dbReference type="SUPFAM" id="SSF55729">
    <property type="entry name" value="Acyl-CoA N-acyltransferases (Nat)"/>
    <property type="match status" value="1"/>
</dbReference>
<evidence type="ECO:0008006" key="3">
    <source>
        <dbReference type="Google" id="ProtNLM"/>
    </source>
</evidence>